<organism evidence="1 2">
    <name type="scientific">Micromonas commoda (strain RCC299 / NOUM17 / CCMP2709)</name>
    <name type="common">Picoplanktonic green alga</name>
    <dbReference type="NCBI Taxonomy" id="296587"/>
    <lineage>
        <taxon>Eukaryota</taxon>
        <taxon>Viridiplantae</taxon>
        <taxon>Chlorophyta</taxon>
        <taxon>Mamiellophyceae</taxon>
        <taxon>Mamiellales</taxon>
        <taxon>Mamiellaceae</taxon>
        <taxon>Micromonas</taxon>
    </lineage>
</organism>
<dbReference type="SUPFAM" id="SSF53335">
    <property type="entry name" value="S-adenosyl-L-methionine-dependent methyltransferases"/>
    <property type="match status" value="1"/>
</dbReference>
<keyword evidence="2" id="KW-1185">Reference proteome</keyword>
<dbReference type="EMBL" id="CP001324">
    <property type="protein sequence ID" value="ACO61882.1"/>
    <property type="molecule type" value="Genomic_DNA"/>
</dbReference>
<accession>C1E2A4</accession>
<reference evidence="1 2" key="1">
    <citation type="journal article" date="2009" name="Science">
        <title>Green evolution and dynamic adaptations revealed by genomes of the marine picoeukaryotes Micromonas.</title>
        <authorList>
            <person name="Worden A.Z."/>
            <person name="Lee J.H."/>
            <person name="Mock T."/>
            <person name="Rouze P."/>
            <person name="Simmons M.P."/>
            <person name="Aerts A.L."/>
            <person name="Allen A.E."/>
            <person name="Cuvelier M.L."/>
            <person name="Derelle E."/>
            <person name="Everett M.V."/>
            <person name="Foulon E."/>
            <person name="Grimwood J."/>
            <person name="Gundlach H."/>
            <person name="Henrissat B."/>
            <person name="Napoli C."/>
            <person name="McDonald S.M."/>
            <person name="Parker M.S."/>
            <person name="Rombauts S."/>
            <person name="Salamov A."/>
            <person name="Von Dassow P."/>
            <person name="Badger J.H."/>
            <person name="Coutinho P.M."/>
            <person name="Demir E."/>
            <person name="Dubchak I."/>
            <person name="Gentemann C."/>
            <person name="Eikrem W."/>
            <person name="Gready J.E."/>
            <person name="John U."/>
            <person name="Lanier W."/>
            <person name="Lindquist E.A."/>
            <person name="Lucas S."/>
            <person name="Mayer K.F."/>
            <person name="Moreau H."/>
            <person name="Not F."/>
            <person name="Otillar R."/>
            <person name="Panaud O."/>
            <person name="Pangilinan J."/>
            <person name="Paulsen I."/>
            <person name="Piegu B."/>
            <person name="Poliakov A."/>
            <person name="Robbens S."/>
            <person name="Schmutz J."/>
            <person name="Toulza E."/>
            <person name="Wyss T."/>
            <person name="Zelensky A."/>
            <person name="Zhou K."/>
            <person name="Armbrust E.V."/>
            <person name="Bhattacharya D."/>
            <person name="Goodenough U.W."/>
            <person name="Van de Peer Y."/>
            <person name="Grigoriev I.V."/>
        </authorList>
    </citation>
    <scope>NUCLEOTIDE SEQUENCE [LARGE SCALE GENOMIC DNA]</scope>
    <source>
        <strain evidence="2">RCC299 / NOUM17</strain>
    </source>
</reference>
<evidence type="ECO:0000313" key="1">
    <source>
        <dbReference type="EMBL" id="ACO61882.1"/>
    </source>
</evidence>
<dbReference type="Gene3D" id="3.40.50.150">
    <property type="entry name" value="Vaccinia Virus protein VP39"/>
    <property type="match status" value="1"/>
</dbReference>
<dbReference type="RefSeq" id="XP_002500624.1">
    <property type="nucleotide sequence ID" value="XM_002500578.1"/>
</dbReference>
<gene>
    <name evidence="1" type="ORF">MICPUN_52305</name>
</gene>
<dbReference type="InParanoid" id="C1E2A4"/>
<sequence length="146" mass="15499">MTQGSRVIFCDREPLAIHCALSSAQLNGLEVHSVEDISKSSQGVAGAVLDWASPLHTLAQSADVVLGADCLYDPATAAMLAKTCKHVLGEDGVVVICEPELERAKGTYSKFLEAAKMLGAASAEILPHPDSDEPRSILLRVSWKSL</sequence>
<evidence type="ECO:0000313" key="2">
    <source>
        <dbReference type="Proteomes" id="UP000002009"/>
    </source>
</evidence>
<dbReference type="Proteomes" id="UP000002009">
    <property type="component" value="Chromosome 3"/>
</dbReference>
<proteinExistence type="predicted"/>
<dbReference type="KEGG" id="mis:MICPUN_52305"/>
<dbReference type="InterPro" id="IPR019410">
    <property type="entry name" value="Methyltransf_16"/>
</dbReference>
<dbReference type="AlphaFoldDB" id="C1E2A4"/>
<protein>
    <submittedName>
        <fullName evidence="1">Uncharacterized protein</fullName>
    </submittedName>
</protein>
<dbReference type="OrthoDB" id="413520at2759"/>
<dbReference type="InterPro" id="IPR029063">
    <property type="entry name" value="SAM-dependent_MTases_sf"/>
</dbReference>
<name>C1E2A4_MICCC</name>
<dbReference type="GeneID" id="8242239"/>
<dbReference type="Pfam" id="PF10294">
    <property type="entry name" value="Methyltransf_16"/>
    <property type="match status" value="1"/>
</dbReference>